<dbReference type="AlphaFoldDB" id="A0A4R8INJ9"/>
<evidence type="ECO:0000259" key="8">
    <source>
        <dbReference type="Pfam" id="PF00999"/>
    </source>
</evidence>
<gene>
    <name evidence="9" type="ORF">EDC23_0816</name>
</gene>
<keyword evidence="3 7" id="KW-0812">Transmembrane</keyword>
<keyword evidence="10" id="KW-1185">Reference proteome</keyword>
<keyword evidence="6 7" id="KW-0472">Membrane</keyword>
<feature type="domain" description="Cation/H+ exchanger transmembrane" evidence="8">
    <location>
        <begin position="20"/>
        <end position="377"/>
    </location>
</feature>
<dbReference type="RefSeq" id="WP_134081439.1">
    <property type="nucleotide sequence ID" value="NZ_SOQX01000002.1"/>
</dbReference>
<proteinExistence type="predicted"/>
<evidence type="ECO:0000313" key="10">
    <source>
        <dbReference type="Proteomes" id="UP000294914"/>
    </source>
</evidence>
<evidence type="ECO:0000256" key="7">
    <source>
        <dbReference type="SAM" id="Phobius"/>
    </source>
</evidence>
<evidence type="ECO:0000256" key="5">
    <source>
        <dbReference type="ARBA" id="ARBA00023065"/>
    </source>
</evidence>
<keyword evidence="2" id="KW-0813">Transport</keyword>
<dbReference type="Gene3D" id="1.20.1530.20">
    <property type="match status" value="1"/>
</dbReference>
<comment type="caution">
    <text evidence="9">The sequence shown here is derived from an EMBL/GenBank/DDBJ whole genome shotgun (WGS) entry which is preliminary data.</text>
</comment>
<name>A0A4R8INJ9_9GAMM</name>
<comment type="subcellular location">
    <subcellularLocation>
        <location evidence="1">Membrane</location>
        <topology evidence="1">Multi-pass membrane protein</topology>
    </subcellularLocation>
</comment>
<dbReference type="GO" id="GO:1902600">
    <property type="term" value="P:proton transmembrane transport"/>
    <property type="evidence" value="ECO:0007669"/>
    <property type="project" value="InterPro"/>
</dbReference>
<dbReference type="OrthoDB" id="9778229at2"/>
<organism evidence="9 10">
    <name type="scientific">Thiohalophilus thiocyanatoxydans</name>
    <dbReference type="NCBI Taxonomy" id="381308"/>
    <lineage>
        <taxon>Bacteria</taxon>
        <taxon>Pseudomonadati</taxon>
        <taxon>Pseudomonadota</taxon>
        <taxon>Gammaproteobacteria</taxon>
        <taxon>Thiohalomonadales</taxon>
        <taxon>Thiohalophilaceae</taxon>
        <taxon>Thiohalophilus</taxon>
    </lineage>
</organism>
<dbReference type="PANTHER" id="PTHR43021:SF2">
    <property type="entry name" value="CATION_H+ EXCHANGER DOMAIN-CONTAINING PROTEIN"/>
    <property type="match status" value="1"/>
</dbReference>
<evidence type="ECO:0000256" key="6">
    <source>
        <dbReference type="ARBA" id="ARBA00023136"/>
    </source>
</evidence>
<dbReference type="Proteomes" id="UP000294914">
    <property type="component" value="Unassembled WGS sequence"/>
</dbReference>
<evidence type="ECO:0000313" key="9">
    <source>
        <dbReference type="EMBL" id="TDY02446.1"/>
    </source>
</evidence>
<dbReference type="GO" id="GO:0016020">
    <property type="term" value="C:membrane"/>
    <property type="evidence" value="ECO:0007669"/>
    <property type="project" value="UniProtKB-SubCell"/>
</dbReference>
<keyword evidence="4 7" id="KW-1133">Transmembrane helix</keyword>
<dbReference type="Pfam" id="PF00999">
    <property type="entry name" value="Na_H_Exchanger"/>
    <property type="match status" value="1"/>
</dbReference>
<dbReference type="InterPro" id="IPR038770">
    <property type="entry name" value="Na+/solute_symporter_sf"/>
</dbReference>
<keyword evidence="5" id="KW-0406">Ion transport</keyword>
<accession>A0A4R8INJ9</accession>
<evidence type="ECO:0000256" key="1">
    <source>
        <dbReference type="ARBA" id="ARBA00004141"/>
    </source>
</evidence>
<dbReference type="PANTHER" id="PTHR43021">
    <property type="entry name" value="NA(+)/H(+) ANTIPORTER-RELATED"/>
    <property type="match status" value="1"/>
</dbReference>
<feature type="transmembrane region" description="Helical" evidence="7">
    <location>
        <begin position="224"/>
        <end position="254"/>
    </location>
</feature>
<reference evidence="9 10" key="1">
    <citation type="submission" date="2019-03" db="EMBL/GenBank/DDBJ databases">
        <title>Genomic Encyclopedia of Type Strains, Phase IV (KMG-IV): sequencing the most valuable type-strain genomes for metagenomic binning, comparative biology and taxonomic classification.</title>
        <authorList>
            <person name="Goeker M."/>
        </authorList>
    </citation>
    <scope>NUCLEOTIDE SEQUENCE [LARGE SCALE GENOMIC DNA]</scope>
    <source>
        <strain evidence="9 10">DSM 16326</strain>
    </source>
</reference>
<keyword evidence="2" id="KW-0050">Antiport</keyword>
<evidence type="ECO:0000256" key="2">
    <source>
        <dbReference type="ARBA" id="ARBA00022449"/>
    </source>
</evidence>
<sequence length="392" mass="41348">MSEHATLLIALGALLLLGMATDGIGKLTRLPRVTLLLLFGFAVGPGGLDLLPDRSEQWFELITTIALTMIGFLLGGKLSRQGIFRHGRAVMGYSVLIALLTSGGVIIGLLLLNTPPPLAVLLGAIAAATDPATTIEVIRESGKDNRITRTLLGIVAVDDAWGLIIFSVALAVAAVLTGNGSLYQSILHGVWDIGGALLLGLAIGIPAALLTGRLRPGEPTILEALGVVILCAGLTDWLEVSPFLAAMTLGMVIVNLARHHTRPFHVIDDFDRPFLVLFFVLAGAQLELLGLLEIGLLGSAYVLLRVVSRFAGAWSAGAWLHTPVNESNRLALSLMPQAGVAMGMGLVAAERYPEFSETLISVVIGSTVLFEILGPILTRRALQAETGKRSSE</sequence>
<feature type="transmembrane region" description="Helical" evidence="7">
    <location>
        <begin position="274"/>
        <end position="304"/>
    </location>
</feature>
<feature type="transmembrane region" description="Helical" evidence="7">
    <location>
        <begin position="58"/>
        <end position="78"/>
    </location>
</feature>
<evidence type="ECO:0000256" key="3">
    <source>
        <dbReference type="ARBA" id="ARBA00022692"/>
    </source>
</evidence>
<evidence type="ECO:0000256" key="4">
    <source>
        <dbReference type="ARBA" id="ARBA00022989"/>
    </source>
</evidence>
<feature type="transmembrane region" description="Helical" evidence="7">
    <location>
        <begin position="150"/>
        <end position="173"/>
    </location>
</feature>
<feature type="transmembrane region" description="Helical" evidence="7">
    <location>
        <begin position="90"/>
        <end position="112"/>
    </location>
</feature>
<feature type="transmembrane region" description="Helical" evidence="7">
    <location>
        <begin position="193"/>
        <end position="212"/>
    </location>
</feature>
<protein>
    <submittedName>
        <fullName evidence="9">Transporter (CPA2 family)</fullName>
    </submittedName>
</protein>
<dbReference type="EMBL" id="SOQX01000002">
    <property type="protein sequence ID" value="TDY02446.1"/>
    <property type="molecule type" value="Genomic_DNA"/>
</dbReference>
<dbReference type="InterPro" id="IPR006153">
    <property type="entry name" value="Cation/H_exchanger_TM"/>
</dbReference>
<dbReference type="GO" id="GO:0015297">
    <property type="term" value="F:antiporter activity"/>
    <property type="evidence" value="ECO:0007669"/>
    <property type="project" value="UniProtKB-KW"/>
</dbReference>